<organism evidence="1 2">
    <name type="scientific">Pseudomonas poae</name>
    <dbReference type="NCBI Taxonomy" id="200451"/>
    <lineage>
        <taxon>Bacteria</taxon>
        <taxon>Pseudomonadati</taxon>
        <taxon>Pseudomonadota</taxon>
        <taxon>Gammaproteobacteria</taxon>
        <taxon>Pseudomonadales</taxon>
        <taxon>Pseudomonadaceae</taxon>
        <taxon>Pseudomonas</taxon>
    </lineage>
</organism>
<dbReference type="EMBL" id="CP063073">
    <property type="protein sequence ID" value="QOQ74332.1"/>
    <property type="molecule type" value="Genomic_DNA"/>
</dbReference>
<gene>
    <name evidence="1" type="ORF">IMF22_23045</name>
</gene>
<protein>
    <submittedName>
        <fullName evidence="1">Uncharacterized protein</fullName>
    </submittedName>
</protein>
<evidence type="ECO:0000313" key="2">
    <source>
        <dbReference type="Proteomes" id="UP000594923"/>
    </source>
</evidence>
<evidence type="ECO:0000313" key="1">
    <source>
        <dbReference type="EMBL" id="QOQ74332.1"/>
    </source>
</evidence>
<dbReference type="RefSeq" id="WP_197626104.1">
    <property type="nucleotide sequence ID" value="NZ_CP063073.1"/>
</dbReference>
<reference evidence="1 2" key="1">
    <citation type="submission" date="2020-10" db="EMBL/GenBank/DDBJ databases">
        <title>High quality whole genome sequence of Pseudomonas poae PMA22.</title>
        <authorList>
            <person name="Hernandez J.G."/>
            <person name="Rodriguez P."/>
            <person name="Cuevas C."/>
            <person name="de la Calle F."/>
            <person name="Galan B."/>
            <person name="Garcia J.L."/>
        </authorList>
    </citation>
    <scope>NUCLEOTIDE SEQUENCE [LARGE SCALE GENOMIC DNA]</scope>
    <source>
        <strain evidence="1 2">PMA22</strain>
    </source>
</reference>
<accession>A0A7M1KE11</accession>
<sequence>MNMWSDFVQALGQDEGGPMVKELCLKVGEPPEISETPDSYNDPLGKTRYYKFFKSGMEFGFCSGKLNHIHFFVQGHEGYSACKADVLNRKAQAWNAQDIICELGPADNSAPGRLDMLIGYVQQWFKYDFETYALRLEFSEGGEMWKATLISN</sequence>
<proteinExistence type="predicted"/>
<dbReference type="Proteomes" id="UP000594923">
    <property type="component" value="Chromosome"/>
</dbReference>
<dbReference type="AlphaFoldDB" id="A0A7M1KE11"/>
<name>A0A7M1KE11_9PSED</name>